<dbReference type="GO" id="GO:0102559">
    <property type="term" value="F:peptide chain release factor N(5)-glutamine methyltransferase activity"/>
    <property type="evidence" value="ECO:0007669"/>
    <property type="project" value="UniProtKB-EC"/>
</dbReference>
<dbReference type="NCBIfam" id="TIGR00536">
    <property type="entry name" value="hemK_fam"/>
    <property type="match status" value="1"/>
</dbReference>
<feature type="binding site" evidence="5">
    <location>
        <begin position="131"/>
        <end position="135"/>
    </location>
    <ligand>
        <name>S-adenosyl-L-methionine</name>
        <dbReference type="ChEBI" id="CHEBI:59789"/>
    </ligand>
</feature>
<comment type="function">
    <text evidence="5">Methylates the class 1 translation termination release factors RF1/PrfA and RF2/PrfB on the glutamine residue of the universally conserved GGQ motif.</text>
</comment>
<dbReference type="AlphaFoldDB" id="A0A845L6U2"/>
<dbReference type="EMBL" id="WXEY01000018">
    <property type="protein sequence ID" value="MZP30755.1"/>
    <property type="molecule type" value="Genomic_DNA"/>
</dbReference>
<comment type="caution">
    <text evidence="8">The sequence shown here is derived from an EMBL/GenBank/DDBJ whole genome shotgun (WGS) entry which is preliminary data.</text>
</comment>
<dbReference type="OrthoDB" id="9800643at2"/>
<dbReference type="InterPro" id="IPR019874">
    <property type="entry name" value="RF_methyltr_PrmC"/>
</dbReference>
<name>A0A845L6U2_9FIRM</name>
<dbReference type="Proteomes" id="UP000463470">
    <property type="component" value="Unassembled WGS sequence"/>
</dbReference>
<evidence type="ECO:0000256" key="3">
    <source>
        <dbReference type="ARBA" id="ARBA00022691"/>
    </source>
</evidence>
<dbReference type="SUPFAM" id="SSF53335">
    <property type="entry name" value="S-adenosyl-L-methionine-dependent methyltransferases"/>
    <property type="match status" value="1"/>
</dbReference>
<dbReference type="HAMAP" id="MF_02126">
    <property type="entry name" value="RF_methyltr_PrmC"/>
    <property type="match status" value="1"/>
</dbReference>
<evidence type="ECO:0000259" key="6">
    <source>
        <dbReference type="Pfam" id="PF05175"/>
    </source>
</evidence>
<feature type="binding site" evidence="5">
    <location>
        <position position="154"/>
    </location>
    <ligand>
        <name>S-adenosyl-L-methionine</name>
        <dbReference type="ChEBI" id="CHEBI:59789"/>
    </ligand>
</feature>
<evidence type="ECO:0000259" key="7">
    <source>
        <dbReference type="Pfam" id="PF17827"/>
    </source>
</evidence>
<evidence type="ECO:0000256" key="1">
    <source>
        <dbReference type="ARBA" id="ARBA00022603"/>
    </source>
</evidence>
<reference evidence="8 9" key="1">
    <citation type="submission" date="2020-01" db="EMBL/GenBank/DDBJ databases">
        <title>Whole-genome sequence of Heliobacterium undosum DSM 13378.</title>
        <authorList>
            <person name="Kyndt J.A."/>
            <person name="Meyer T.E."/>
        </authorList>
    </citation>
    <scope>NUCLEOTIDE SEQUENCE [LARGE SCALE GENOMIC DNA]</scope>
    <source>
        <strain evidence="8 9">DSM 13378</strain>
    </source>
</reference>
<organism evidence="8 9">
    <name type="scientific">Heliomicrobium undosum</name>
    <dbReference type="NCBI Taxonomy" id="121734"/>
    <lineage>
        <taxon>Bacteria</taxon>
        <taxon>Bacillati</taxon>
        <taxon>Bacillota</taxon>
        <taxon>Clostridia</taxon>
        <taxon>Eubacteriales</taxon>
        <taxon>Heliobacteriaceae</taxon>
        <taxon>Heliomicrobium</taxon>
    </lineage>
</organism>
<evidence type="ECO:0000256" key="4">
    <source>
        <dbReference type="ARBA" id="ARBA00048391"/>
    </source>
</evidence>
<feature type="domain" description="Release factor glutamine methyltransferase N-terminal" evidence="7">
    <location>
        <begin position="13"/>
        <end position="83"/>
    </location>
</feature>
<keyword evidence="2 5" id="KW-0808">Transferase</keyword>
<proteinExistence type="inferred from homology"/>
<keyword evidence="1 5" id="KW-0489">Methyltransferase</keyword>
<feature type="domain" description="Methyltransferase small" evidence="6">
    <location>
        <begin position="118"/>
        <end position="203"/>
    </location>
</feature>
<dbReference type="Pfam" id="PF17827">
    <property type="entry name" value="PrmC_N"/>
    <property type="match status" value="1"/>
</dbReference>
<evidence type="ECO:0000313" key="9">
    <source>
        <dbReference type="Proteomes" id="UP000463470"/>
    </source>
</evidence>
<keyword evidence="3 5" id="KW-0949">S-adenosyl-L-methionine</keyword>
<dbReference type="InterPro" id="IPR007848">
    <property type="entry name" value="Small_mtfrase_dom"/>
</dbReference>
<dbReference type="InterPro" id="IPR050320">
    <property type="entry name" value="N5-glutamine_MTase"/>
</dbReference>
<dbReference type="PANTHER" id="PTHR18895:SF74">
    <property type="entry name" value="MTRF1L RELEASE FACTOR GLUTAMINE METHYLTRANSFERASE"/>
    <property type="match status" value="1"/>
</dbReference>
<dbReference type="NCBIfam" id="TIGR03534">
    <property type="entry name" value="RF_mod_PrmC"/>
    <property type="match status" value="1"/>
</dbReference>
<dbReference type="InterPro" id="IPR002052">
    <property type="entry name" value="DNA_methylase_N6_adenine_CS"/>
</dbReference>
<dbReference type="InterPro" id="IPR040758">
    <property type="entry name" value="PrmC_N"/>
</dbReference>
<dbReference type="PANTHER" id="PTHR18895">
    <property type="entry name" value="HEMK METHYLTRANSFERASE"/>
    <property type="match status" value="1"/>
</dbReference>
<dbReference type="InterPro" id="IPR029063">
    <property type="entry name" value="SAM-dependent_MTases_sf"/>
</dbReference>
<keyword evidence="9" id="KW-1185">Reference proteome</keyword>
<dbReference type="CDD" id="cd02440">
    <property type="entry name" value="AdoMet_MTases"/>
    <property type="match status" value="1"/>
</dbReference>
<feature type="binding site" evidence="5">
    <location>
        <position position="200"/>
    </location>
    <ligand>
        <name>S-adenosyl-L-methionine</name>
        <dbReference type="ChEBI" id="CHEBI:59789"/>
    </ligand>
</feature>
<gene>
    <name evidence="5 8" type="primary">prmC</name>
    <name evidence="8" type="ORF">GTO91_13635</name>
</gene>
<evidence type="ECO:0000256" key="2">
    <source>
        <dbReference type="ARBA" id="ARBA00022679"/>
    </source>
</evidence>
<comment type="caution">
    <text evidence="5">Lacks conserved residue(s) required for the propagation of feature annotation.</text>
</comment>
<dbReference type="GO" id="GO:0032259">
    <property type="term" value="P:methylation"/>
    <property type="evidence" value="ECO:0007669"/>
    <property type="project" value="UniProtKB-KW"/>
</dbReference>
<dbReference type="RefSeq" id="WP_161259279.1">
    <property type="nucleotide sequence ID" value="NZ_WXEY01000018.1"/>
</dbReference>
<evidence type="ECO:0000313" key="8">
    <source>
        <dbReference type="EMBL" id="MZP30755.1"/>
    </source>
</evidence>
<dbReference type="Gene3D" id="3.40.50.150">
    <property type="entry name" value="Vaccinia Virus protein VP39"/>
    <property type="match status" value="1"/>
</dbReference>
<protein>
    <recommendedName>
        <fullName evidence="5">Release factor glutamine methyltransferase</fullName>
        <shortName evidence="5">RF MTase</shortName>
        <ecNumber evidence="5">2.1.1.297</ecNumber>
    </recommendedName>
    <alternativeName>
        <fullName evidence="5">N5-glutamine methyltransferase PrmC</fullName>
    </alternativeName>
    <alternativeName>
        <fullName evidence="5">Protein-(glutamine-N5) MTase PrmC</fullName>
    </alternativeName>
    <alternativeName>
        <fullName evidence="5">Protein-glutamine N-methyltransferase PrmC</fullName>
    </alternativeName>
</protein>
<dbReference type="Gene3D" id="1.10.8.10">
    <property type="entry name" value="DNA helicase RuvA subunit, C-terminal domain"/>
    <property type="match status" value="1"/>
</dbReference>
<accession>A0A845L6U2</accession>
<feature type="binding site" evidence="5">
    <location>
        <begin position="200"/>
        <end position="203"/>
    </location>
    <ligand>
        <name>substrate</name>
    </ligand>
</feature>
<dbReference type="InterPro" id="IPR004556">
    <property type="entry name" value="HemK-like"/>
</dbReference>
<sequence length="299" mass="32184">MNRLEWKPATVGEALQAAVSFFMQKEIGSPRLEAEVLLAYGLGVSRAGLLARLRDRLSDDQKERLGELIQRRLTGCPLQYITGRQEFWGLDFTVTPAVLIPRPETELLVEAALALLGQRDRTATTWIADVGVGSGAITVAMAREHPRLQVLATDLSEAALAVARQNAEQHGVAGQIRFTQGDLLGPAIEAGIRLNAVLSNPPYIPAGDIPSLQREVAGFEPKLALDGGEDGLDCYRRLIPQAGLVLEPGGFVALEIGYNQGGDVAGLLEAQGFADIRIIRDGQGHDRVVTAVWPGEKKV</sequence>
<comment type="similarity">
    <text evidence="5">Belongs to the protein N5-glutamine methyltransferase family. PrmC subfamily.</text>
</comment>
<dbReference type="GO" id="GO:0003676">
    <property type="term" value="F:nucleic acid binding"/>
    <property type="evidence" value="ECO:0007669"/>
    <property type="project" value="InterPro"/>
</dbReference>
<dbReference type="Pfam" id="PF05175">
    <property type="entry name" value="MTS"/>
    <property type="match status" value="1"/>
</dbReference>
<dbReference type="EC" id="2.1.1.297" evidence="5"/>
<dbReference type="PROSITE" id="PS00092">
    <property type="entry name" value="N6_MTASE"/>
    <property type="match status" value="1"/>
</dbReference>
<comment type="catalytic activity">
    <reaction evidence="4 5">
        <text>L-glutaminyl-[peptide chain release factor] + S-adenosyl-L-methionine = N(5)-methyl-L-glutaminyl-[peptide chain release factor] + S-adenosyl-L-homocysteine + H(+)</text>
        <dbReference type="Rhea" id="RHEA:42896"/>
        <dbReference type="Rhea" id="RHEA-COMP:10271"/>
        <dbReference type="Rhea" id="RHEA-COMP:10272"/>
        <dbReference type="ChEBI" id="CHEBI:15378"/>
        <dbReference type="ChEBI" id="CHEBI:30011"/>
        <dbReference type="ChEBI" id="CHEBI:57856"/>
        <dbReference type="ChEBI" id="CHEBI:59789"/>
        <dbReference type="ChEBI" id="CHEBI:61891"/>
        <dbReference type="EC" id="2.1.1.297"/>
    </reaction>
</comment>
<evidence type="ECO:0000256" key="5">
    <source>
        <dbReference type="HAMAP-Rule" id="MF_02126"/>
    </source>
</evidence>